<dbReference type="SUPFAM" id="SSF140931">
    <property type="entry name" value="Fic-like"/>
    <property type="match status" value="1"/>
</dbReference>
<dbReference type="PROSITE" id="PS51459">
    <property type="entry name" value="FIDO"/>
    <property type="match status" value="1"/>
</dbReference>
<dbReference type="InterPro" id="IPR053737">
    <property type="entry name" value="Type_II_TA_Toxin"/>
</dbReference>
<dbReference type="Gene3D" id="1.20.120.1870">
    <property type="entry name" value="Fic/DOC protein, Fido domain"/>
    <property type="match status" value="1"/>
</dbReference>
<gene>
    <name evidence="2" type="ORF">GCM10022210_41120</name>
</gene>
<evidence type="ECO:0000313" key="3">
    <source>
        <dbReference type="Proteomes" id="UP001500742"/>
    </source>
</evidence>
<dbReference type="RefSeq" id="WP_259093343.1">
    <property type="nucleotide sequence ID" value="NZ_BAAAZC010000028.1"/>
</dbReference>
<sequence>MIDINTTLRIHNRLIDEFGGSKGIRDQAGLEAALGRPYATFDGIDLYPLPIDKAAAIFESLIINHPFIDGNKRTAYVLLRLTLLQFDIDIIASEDEKYDMTIAASKGELNFDGIKAWLSQKTKR</sequence>
<proteinExistence type="predicted"/>
<reference evidence="3" key="1">
    <citation type="journal article" date="2019" name="Int. J. Syst. Evol. Microbiol.">
        <title>The Global Catalogue of Microorganisms (GCM) 10K type strain sequencing project: providing services to taxonomists for standard genome sequencing and annotation.</title>
        <authorList>
            <consortium name="The Broad Institute Genomics Platform"/>
            <consortium name="The Broad Institute Genome Sequencing Center for Infectious Disease"/>
            <person name="Wu L."/>
            <person name="Ma J."/>
        </authorList>
    </citation>
    <scope>NUCLEOTIDE SEQUENCE [LARGE SCALE GENOMIC DNA]</scope>
    <source>
        <strain evidence="3">JCM 16601</strain>
    </source>
</reference>
<dbReference type="Proteomes" id="UP001500742">
    <property type="component" value="Unassembled WGS sequence"/>
</dbReference>
<dbReference type="PANTHER" id="PTHR39426">
    <property type="entry name" value="HOMOLOGY TO DEATH-ON-CURING PROTEIN OF PHAGE P1"/>
    <property type="match status" value="1"/>
</dbReference>
<evidence type="ECO:0000313" key="2">
    <source>
        <dbReference type="EMBL" id="GAA3984871.1"/>
    </source>
</evidence>
<protein>
    <submittedName>
        <fullName evidence="2">Type II toxin-antitoxin system death-on-curing family toxin</fullName>
    </submittedName>
</protein>
<comment type="caution">
    <text evidence="2">The sequence shown here is derived from an EMBL/GenBank/DDBJ whole genome shotgun (WGS) entry which is preliminary data.</text>
</comment>
<dbReference type="InterPro" id="IPR003812">
    <property type="entry name" value="Fido"/>
</dbReference>
<organism evidence="2 3">
    <name type="scientific">Mucilaginibacter dorajii</name>
    <dbReference type="NCBI Taxonomy" id="692994"/>
    <lineage>
        <taxon>Bacteria</taxon>
        <taxon>Pseudomonadati</taxon>
        <taxon>Bacteroidota</taxon>
        <taxon>Sphingobacteriia</taxon>
        <taxon>Sphingobacteriales</taxon>
        <taxon>Sphingobacteriaceae</taxon>
        <taxon>Mucilaginibacter</taxon>
    </lineage>
</organism>
<feature type="domain" description="Fido" evidence="1">
    <location>
        <begin position="2"/>
        <end position="120"/>
    </location>
</feature>
<dbReference type="InterPro" id="IPR036597">
    <property type="entry name" value="Fido-like_dom_sf"/>
</dbReference>
<name>A0ABP7QMW1_9SPHI</name>
<dbReference type="InterPro" id="IPR006440">
    <property type="entry name" value="Doc"/>
</dbReference>
<accession>A0ABP7QMW1</accession>
<dbReference type="PANTHER" id="PTHR39426:SF1">
    <property type="entry name" value="HOMOLOGY TO DEATH-ON-CURING PROTEIN OF PHAGE P1"/>
    <property type="match status" value="1"/>
</dbReference>
<dbReference type="EMBL" id="BAAAZC010000028">
    <property type="protein sequence ID" value="GAA3984871.1"/>
    <property type="molecule type" value="Genomic_DNA"/>
</dbReference>
<keyword evidence="3" id="KW-1185">Reference proteome</keyword>
<dbReference type="NCBIfam" id="TIGR01550">
    <property type="entry name" value="DOC_P1"/>
    <property type="match status" value="1"/>
</dbReference>
<dbReference type="Pfam" id="PF02661">
    <property type="entry name" value="Fic"/>
    <property type="match status" value="1"/>
</dbReference>
<evidence type="ECO:0000259" key="1">
    <source>
        <dbReference type="PROSITE" id="PS51459"/>
    </source>
</evidence>